<feature type="non-terminal residue" evidence="1">
    <location>
        <position position="106"/>
    </location>
</feature>
<gene>
    <name evidence="1" type="ORF">CRG98_018832</name>
</gene>
<proteinExistence type="predicted"/>
<reference evidence="1 2" key="1">
    <citation type="submission" date="2017-11" db="EMBL/GenBank/DDBJ databases">
        <title>De-novo sequencing of pomegranate (Punica granatum L.) genome.</title>
        <authorList>
            <person name="Akparov Z."/>
            <person name="Amiraslanov A."/>
            <person name="Hajiyeva S."/>
            <person name="Abbasov M."/>
            <person name="Kaur K."/>
            <person name="Hamwieh A."/>
            <person name="Solovyev V."/>
            <person name="Salamov A."/>
            <person name="Braich B."/>
            <person name="Kosarev P."/>
            <person name="Mahmoud A."/>
            <person name="Hajiyev E."/>
            <person name="Babayeva S."/>
            <person name="Izzatullayeva V."/>
            <person name="Mammadov A."/>
            <person name="Mammadov A."/>
            <person name="Sharifova S."/>
            <person name="Ojaghi J."/>
            <person name="Eynullazada K."/>
            <person name="Bayramov B."/>
            <person name="Abdulazimova A."/>
            <person name="Shahmuradov I."/>
        </authorList>
    </citation>
    <scope>NUCLEOTIDE SEQUENCE [LARGE SCALE GENOMIC DNA]</scope>
    <source>
        <strain evidence="2">cv. AG2017</strain>
        <tissue evidence="1">Leaf</tissue>
    </source>
</reference>
<dbReference type="Proteomes" id="UP000233551">
    <property type="component" value="Unassembled WGS sequence"/>
</dbReference>
<keyword evidence="2" id="KW-1185">Reference proteome</keyword>
<dbReference type="EMBL" id="PGOL01001109">
    <property type="protein sequence ID" value="PKI60785.1"/>
    <property type="molecule type" value="Genomic_DNA"/>
</dbReference>
<name>A0A2I0JWX5_PUNGR</name>
<evidence type="ECO:0000313" key="2">
    <source>
        <dbReference type="Proteomes" id="UP000233551"/>
    </source>
</evidence>
<dbReference type="AlphaFoldDB" id="A0A2I0JWX5"/>
<accession>A0A2I0JWX5</accession>
<organism evidence="1 2">
    <name type="scientific">Punica granatum</name>
    <name type="common">Pomegranate</name>
    <dbReference type="NCBI Taxonomy" id="22663"/>
    <lineage>
        <taxon>Eukaryota</taxon>
        <taxon>Viridiplantae</taxon>
        <taxon>Streptophyta</taxon>
        <taxon>Embryophyta</taxon>
        <taxon>Tracheophyta</taxon>
        <taxon>Spermatophyta</taxon>
        <taxon>Magnoliopsida</taxon>
        <taxon>eudicotyledons</taxon>
        <taxon>Gunneridae</taxon>
        <taxon>Pentapetalae</taxon>
        <taxon>rosids</taxon>
        <taxon>malvids</taxon>
        <taxon>Myrtales</taxon>
        <taxon>Lythraceae</taxon>
        <taxon>Punica</taxon>
    </lineage>
</organism>
<evidence type="ECO:0000313" key="1">
    <source>
        <dbReference type="EMBL" id="PKI60785.1"/>
    </source>
</evidence>
<comment type="caution">
    <text evidence="1">The sequence shown here is derived from an EMBL/GenBank/DDBJ whole genome shotgun (WGS) entry which is preliminary data.</text>
</comment>
<sequence>MTARGGAEQPPGRAMLSVGPANSIIYGPGQYFTVKQWAQEAIQSISSLLGFLILPGRPYLSFLPITSVPSAYPLCCQKPQPPYPKILVPLRQPATATATATARARA</sequence>
<protein>
    <submittedName>
        <fullName evidence="1">Uncharacterized protein</fullName>
    </submittedName>
</protein>